<dbReference type="InterPro" id="IPR003439">
    <property type="entry name" value="ABC_transporter-like_ATP-bd"/>
</dbReference>
<keyword evidence="2" id="KW-0067">ATP-binding</keyword>
<dbReference type="InterPro" id="IPR039421">
    <property type="entry name" value="Type_1_exporter"/>
</dbReference>
<gene>
    <name evidence="4" type="ORF">BKA15_003494</name>
</gene>
<evidence type="ECO:0000313" key="4">
    <source>
        <dbReference type="EMBL" id="NYE72165.1"/>
    </source>
</evidence>
<dbReference type="GO" id="GO:0005524">
    <property type="term" value="F:ATP binding"/>
    <property type="evidence" value="ECO:0007669"/>
    <property type="project" value="UniProtKB-KW"/>
</dbReference>
<dbReference type="InterPro" id="IPR017871">
    <property type="entry name" value="ABC_transporter-like_CS"/>
</dbReference>
<keyword evidence="1" id="KW-0547">Nucleotide-binding</keyword>
<evidence type="ECO:0000256" key="2">
    <source>
        <dbReference type="ARBA" id="ARBA00022840"/>
    </source>
</evidence>
<evidence type="ECO:0000259" key="3">
    <source>
        <dbReference type="PROSITE" id="PS50893"/>
    </source>
</evidence>
<sequence>MAATGVAATFLLVLGLGWWLVVSGTATLADTAVAGATALLLGAQVQQIATSLGQLSEHGLRLADYERLLSTTKISRAIHRDPAPPLRRLTVDRLGFAYPGASSRAVDDVSFTVEAGELVAIVGVNGSGKTTLAKLLCGLYRPDSGHVSWNDRPVHELDLRGEVGAIFQTFARYWFSAADNIAIGDVARGDTVDPAAVRRAAELAGADEFLGELSQGYDTRLTVELEGGTDLSLGQWQRVAIARVLYRDPSLVILDEPTASLDPQAEAALFATLDDLRRDRTIVMISHRFSSVRSADRILVVDQGRLIEHGTHDQLLDLDGHYARLYRTQAAAFA</sequence>
<dbReference type="GO" id="GO:0016887">
    <property type="term" value="F:ATP hydrolysis activity"/>
    <property type="evidence" value="ECO:0007669"/>
    <property type="project" value="InterPro"/>
</dbReference>
<dbReference type="InterPro" id="IPR003593">
    <property type="entry name" value="AAA+_ATPase"/>
</dbReference>
<dbReference type="Gene3D" id="3.40.50.300">
    <property type="entry name" value="P-loop containing nucleotide triphosphate hydrolases"/>
    <property type="match status" value="1"/>
</dbReference>
<dbReference type="Pfam" id="PF00005">
    <property type="entry name" value="ABC_tran"/>
    <property type="match status" value="1"/>
</dbReference>
<evidence type="ECO:0000313" key="5">
    <source>
        <dbReference type="Proteomes" id="UP000569914"/>
    </source>
</evidence>
<dbReference type="InterPro" id="IPR027417">
    <property type="entry name" value="P-loop_NTPase"/>
</dbReference>
<accession>A0A7Y9LCX4</accession>
<name>A0A7Y9LCX4_9ACTN</name>
<protein>
    <submittedName>
        <fullName evidence="4">ABC-type multidrug transport system fused ATPase/permease subunit</fullName>
    </submittedName>
</protein>
<feature type="domain" description="ABC transporter" evidence="3">
    <location>
        <begin position="86"/>
        <end position="328"/>
    </location>
</feature>
<dbReference type="PANTHER" id="PTHR43394">
    <property type="entry name" value="ATP-DEPENDENT PERMEASE MDL1, MITOCHONDRIAL"/>
    <property type="match status" value="1"/>
</dbReference>
<dbReference type="GO" id="GO:0015421">
    <property type="term" value="F:ABC-type oligopeptide transporter activity"/>
    <property type="evidence" value="ECO:0007669"/>
    <property type="project" value="TreeGrafter"/>
</dbReference>
<dbReference type="SUPFAM" id="SSF52540">
    <property type="entry name" value="P-loop containing nucleoside triphosphate hydrolases"/>
    <property type="match status" value="1"/>
</dbReference>
<keyword evidence="5" id="KW-1185">Reference proteome</keyword>
<reference evidence="4 5" key="1">
    <citation type="submission" date="2020-07" db="EMBL/GenBank/DDBJ databases">
        <title>Sequencing the genomes of 1000 actinobacteria strains.</title>
        <authorList>
            <person name="Klenk H.-P."/>
        </authorList>
    </citation>
    <scope>NUCLEOTIDE SEQUENCE [LARGE SCALE GENOMIC DNA]</scope>
    <source>
        <strain evidence="4 5">DSM 22083</strain>
    </source>
</reference>
<dbReference type="RefSeq" id="WP_179752800.1">
    <property type="nucleotide sequence ID" value="NZ_JACCBU010000001.1"/>
</dbReference>
<comment type="caution">
    <text evidence="4">The sequence shown here is derived from an EMBL/GenBank/DDBJ whole genome shotgun (WGS) entry which is preliminary data.</text>
</comment>
<dbReference type="PANTHER" id="PTHR43394:SF1">
    <property type="entry name" value="ATP-BINDING CASSETTE SUB-FAMILY B MEMBER 10, MITOCHONDRIAL"/>
    <property type="match status" value="1"/>
</dbReference>
<dbReference type="AlphaFoldDB" id="A0A7Y9LCX4"/>
<evidence type="ECO:0000256" key="1">
    <source>
        <dbReference type="ARBA" id="ARBA00022741"/>
    </source>
</evidence>
<dbReference type="PROSITE" id="PS50893">
    <property type="entry name" value="ABC_TRANSPORTER_2"/>
    <property type="match status" value="1"/>
</dbReference>
<dbReference type="SMART" id="SM00382">
    <property type="entry name" value="AAA"/>
    <property type="match status" value="1"/>
</dbReference>
<dbReference type="PROSITE" id="PS00211">
    <property type="entry name" value="ABC_TRANSPORTER_1"/>
    <property type="match status" value="1"/>
</dbReference>
<dbReference type="Proteomes" id="UP000569914">
    <property type="component" value="Unassembled WGS sequence"/>
</dbReference>
<organism evidence="4 5">
    <name type="scientific">Microlunatus parietis</name>
    <dbReference type="NCBI Taxonomy" id="682979"/>
    <lineage>
        <taxon>Bacteria</taxon>
        <taxon>Bacillati</taxon>
        <taxon>Actinomycetota</taxon>
        <taxon>Actinomycetes</taxon>
        <taxon>Propionibacteriales</taxon>
        <taxon>Propionibacteriaceae</taxon>
        <taxon>Microlunatus</taxon>
    </lineage>
</organism>
<dbReference type="EMBL" id="JACCBU010000001">
    <property type="protein sequence ID" value="NYE72165.1"/>
    <property type="molecule type" value="Genomic_DNA"/>
</dbReference>
<proteinExistence type="predicted"/>